<dbReference type="CDD" id="cd05009">
    <property type="entry name" value="SIS_GlmS_GlmD_2"/>
    <property type="match status" value="1"/>
</dbReference>
<evidence type="ECO:0000313" key="10">
    <source>
        <dbReference type="EMBL" id="NKQ52532.1"/>
    </source>
</evidence>
<dbReference type="InterPro" id="IPR047084">
    <property type="entry name" value="GFAT_N"/>
</dbReference>
<dbReference type="EC" id="2.6.1.16" evidence="2"/>
<accession>A0ABX1IYF5</accession>
<protein>
    <recommendedName>
        <fullName evidence="3">Glutamine--fructose-6-phosphate aminotransferase [isomerizing]</fullName>
        <ecNumber evidence="2">2.6.1.16</ecNumber>
    </recommendedName>
</protein>
<dbReference type="Proteomes" id="UP000715441">
    <property type="component" value="Unassembled WGS sequence"/>
</dbReference>
<gene>
    <name evidence="10" type="primary">glmS</name>
    <name evidence="10" type="ORF">HFP15_06530</name>
</gene>
<evidence type="ECO:0000256" key="5">
    <source>
        <dbReference type="ARBA" id="ARBA00022679"/>
    </source>
</evidence>
<dbReference type="RefSeq" id="WP_168512417.1">
    <property type="nucleotide sequence ID" value="NZ_JAAXLS010000002.1"/>
</dbReference>
<dbReference type="InterPro" id="IPR005855">
    <property type="entry name" value="GFAT"/>
</dbReference>
<keyword evidence="11" id="KW-1185">Reference proteome</keyword>
<feature type="domain" description="SIS" evidence="9">
    <location>
        <begin position="287"/>
        <end position="422"/>
    </location>
</feature>
<evidence type="ECO:0000259" key="8">
    <source>
        <dbReference type="PROSITE" id="PS51278"/>
    </source>
</evidence>
<comment type="catalytic activity">
    <reaction evidence="1">
        <text>D-fructose 6-phosphate + L-glutamine = D-glucosamine 6-phosphate + L-glutamate</text>
        <dbReference type="Rhea" id="RHEA:13237"/>
        <dbReference type="ChEBI" id="CHEBI:29985"/>
        <dbReference type="ChEBI" id="CHEBI:58359"/>
        <dbReference type="ChEBI" id="CHEBI:58725"/>
        <dbReference type="ChEBI" id="CHEBI:61527"/>
        <dbReference type="EC" id="2.6.1.16"/>
    </reaction>
</comment>
<name>A0ABX1IYF5_9PSEU</name>
<feature type="domain" description="SIS" evidence="9">
    <location>
        <begin position="456"/>
        <end position="589"/>
    </location>
</feature>
<dbReference type="InterPro" id="IPR001347">
    <property type="entry name" value="SIS_dom"/>
</dbReference>
<evidence type="ECO:0000256" key="3">
    <source>
        <dbReference type="ARBA" id="ARBA00016090"/>
    </source>
</evidence>
<keyword evidence="4 10" id="KW-0032">Aminotransferase</keyword>
<feature type="domain" description="Glutamine amidotransferase type-2" evidence="8">
    <location>
        <begin position="2"/>
        <end position="225"/>
    </location>
</feature>
<evidence type="ECO:0000259" key="9">
    <source>
        <dbReference type="PROSITE" id="PS51464"/>
    </source>
</evidence>
<evidence type="ECO:0000256" key="2">
    <source>
        <dbReference type="ARBA" id="ARBA00012916"/>
    </source>
</evidence>
<dbReference type="Pfam" id="PF13522">
    <property type="entry name" value="GATase_6"/>
    <property type="match status" value="1"/>
</dbReference>
<dbReference type="InterPro" id="IPR035466">
    <property type="entry name" value="GlmS/AgaS_SIS"/>
</dbReference>
<keyword evidence="7" id="KW-0315">Glutamine amidotransferase</keyword>
<evidence type="ECO:0000256" key="4">
    <source>
        <dbReference type="ARBA" id="ARBA00022576"/>
    </source>
</evidence>
<dbReference type="Gene3D" id="3.40.50.10490">
    <property type="entry name" value="Glucose-6-phosphate isomerase like protein, domain 1"/>
    <property type="match status" value="2"/>
</dbReference>
<dbReference type="CDD" id="cd00714">
    <property type="entry name" value="GFAT"/>
    <property type="match status" value="1"/>
</dbReference>
<dbReference type="InterPro" id="IPR017932">
    <property type="entry name" value="GATase_2_dom"/>
</dbReference>
<dbReference type="CDD" id="cd05008">
    <property type="entry name" value="SIS_GlmS_GlmD_1"/>
    <property type="match status" value="1"/>
</dbReference>
<dbReference type="PANTHER" id="PTHR10937:SF0">
    <property type="entry name" value="GLUTAMINE--FRUCTOSE-6-PHOSPHATE TRANSAMINASE (ISOMERIZING)"/>
    <property type="match status" value="1"/>
</dbReference>
<dbReference type="GO" id="GO:0004360">
    <property type="term" value="F:glutamine-fructose-6-phosphate transaminase (isomerizing) activity"/>
    <property type="evidence" value="ECO:0007669"/>
    <property type="project" value="UniProtKB-EC"/>
</dbReference>
<keyword evidence="6" id="KW-0677">Repeat</keyword>
<dbReference type="SUPFAM" id="SSF53697">
    <property type="entry name" value="SIS domain"/>
    <property type="match status" value="1"/>
</dbReference>
<dbReference type="EMBL" id="JAAXLS010000002">
    <property type="protein sequence ID" value="NKQ52532.1"/>
    <property type="molecule type" value="Genomic_DNA"/>
</dbReference>
<comment type="caution">
    <text evidence="10">The sequence shown here is derived from an EMBL/GenBank/DDBJ whole genome shotgun (WGS) entry which is preliminary data.</text>
</comment>
<sequence>MCGIVAYHGSEPALPAVLDALARLEYRGYDSTGVALNAGSGPVRVFRSLGRLPELAAKLPAHDVDAHGGIAHTRWATHGEPSESNAHPHRDCTGRIALVHNGTLDNASALRAELVAAGHVIKTEVDSELIGHLIEDEFALLDGPLWADLLAEATASAVRRLSGSWALAITVEGFDGIVLARHRSPLLVGEAPGARMAASDQLGFDASVATVRELADGDIVVLSERLAWFDHTGEAAPLPEKWRITTRRSAATLDGSADFTAKEIGEQAAGARTLVDSLAPSIHNGQLLRELGVPAASRVRLVACGSSAYAAQAIANTLACAGIPAHTVTASEHALAVAEPGTLTMAISQSGETADVLTALEAWRDPVLAITNNAQSTLARGADAVLGLGCGPEIGVAATKSFTAQVIAGAAVALSLAAAHQRLDAGRLGDFERLLRGIPDRLAATSREAAAPAAAVGAELAAEPGWIFVSRGTGVPFALEGALKLKELSYRWTEALPAGELKHGPIALIQPGTPVVLVQAEPVARLAVNAREMAARGARIITVGRGEDAVLPVALPGEQAPWGPVESVVALQHLARETARHLGHDVDRPRNLAKSVTVE</sequence>
<dbReference type="PROSITE" id="PS51464">
    <property type="entry name" value="SIS"/>
    <property type="match status" value="2"/>
</dbReference>
<dbReference type="PANTHER" id="PTHR10937">
    <property type="entry name" value="GLUCOSAMINE--FRUCTOSE-6-PHOSPHATE AMINOTRANSFERASE, ISOMERIZING"/>
    <property type="match status" value="1"/>
</dbReference>
<organism evidence="10 11">
    <name type="scientific">Amycolatopsis acididurans</name>
    <dbReference type="NCBI Taxonomy" id="2724524"/>
    <lineage>
        <taxon>Bacteria</taxon>
        <taxon>Bacillati</taxon>
        <taxon>Actinomycetota</taxon>
        <taxon>Actinomycetes</taxon>
        <taxon>Pseudonocardiales</taxon>
        <taxon>Pseudonocardiaceae</taxon>
        <taxon>Amycolatopsis</taxon>
    </lineage>
</organism>
<proteinExistence type="predicted"/>
<dbReference type="NCBIfam" id="TIGR01135">
    <property type="entry name" value="glmS"/>
    <property type="match status" value="1"/>
</dbReference>
<dbReference type="SUPFAM" id="SSF56235">
    <property type="entry name" value="N-terminal nucleophile aminohydrolases (Ntn hydrolases)"/>
    <property type="match status" value="1"/>
</dbReference>
<evidence type="ECO:0000256" key="7">
    <source>
        <dbReference type="ARBA" id="ARBA00022962"/>
    </source>
</evidence>
<dbReference type="PROSITE" id="PS51278">
    <property type="entry name" value="GATASE_TYPE_2"/>
    <property type="match status" value="1"/>
</dbReference>
<evidence type="ECO:0000256" key="6">
    <source>
        <dbReference type="ARBA" id="ARBA00022737"/>
    </source>
</evidence>
<dbReference type="NCBIfam" id="NF001484">
    <property type="entry name" value="PRK00331.1"/>
    <property type="match status" value="1"/>
</dbReference>
<dbReference type="InterPro" id="IPR046348">
    <property type="entry name" value="SIS_dom_sf"/>
</dbReference>
<evidence type="ECO:0000256" key="1">
    <source>
        <dbReference type="ARBA" id="ARBA00001031"/>
    </source>
</evidence>
<dbReference type="InterPro" id="IPR035490">
    <property type="entry name" value="GlmS/FrlB_SIS"/>
</dbReference>
<reference evidence="10 11" key="1">
    <citation type="submission" date="2020-04" db="EMBL/GenBank/DDBJ databases">
        <title>Novel species.</title>
        <authorList>
            <person name="Teo W.F.A."/>
            <person name="Lipun K."/>
            <person name="Srisuk N."/>
            <person name="Duangmal K."/>
        </authorList>
    </citation>
    <scope>NUCLEOTIDE SEQUENCE [LARGE SCALE GENOMIC DNA]</scope>
    <source>
        <strain evidence="10 11">K13G38</strain>
    </source>
</reference>
<evidence type="ECO:0000313" key="11">
    <source>
        <dbReference type="Proteomes" id="UP000715441"/>
    </source>
</evidence>
<dbReference type="Pfam" id="PF01380">
    <property type="entry name" value="SIS"/>
    <property type="match status" value="2"/>
</dbReference>
<dbReference type="InterPro" id="IPR029055">
    <property type="entry name" value="Ntn_hydrolases_N"/>
</dbReference>
<dbReference type="Gene3D" id="3.60.20.10">
    <property type="entry name" value="Glutamine Phosphoribosylpyrophosphate, subunit 1, domain 1"/>
    <property type="match status" value="1"/>
</dbReference>
<keyword evidence="5 10" id="KW-0808">Transferase</keyword>